<dbReference type="Pfam" id="PF08239">
    <property type="entry name" value="SH3_3"/>
    <property type="match status" value="1"/>
</dbReference>
<dbReference type="Proteomes" id="UP000244090">
    <property type="component" value="Unassembled WGS sequence"/>
</dbReference>
<evidence type="ECO:0000313" key="5">
    <source>
        <dbReference type="EMBL" id="PTX60640.1"/>
    </source>
</evidence>
<dbReference type="PROSITE" id="PS50293">
    <property type="entry name" value="TPR_REGION"/>
    <property type="match status" value="1"/>
</dbReference>
<keyword evidence="6" id="KW-1185">Reference proteome</keyword>
<feature type="transmembrane region" description="Helical" evidence="2">
    <location>
        <begin position="163"/>
        <end position="182"/>
    </location>
</feature>
<feature type="domain" description="SH3b" evidence="4">
    <location>
        <begin position="203"/>
        <end position="250"/>
    </location>
</feature>
<gene>
    <name evidence="5" type="ORF">C8N46_106286</name>
</gene>
<dbReference type="EMBL" id="QBKT01000006">
    <property type="protein sequence ID" value="PTX60640.1"/>
    <property type="molecule type" value="Genomic_DNA"/>
</dbReference>
<accession>A0A2T6BX47</accession>
<dbReference type="Gene3D" id="1.25.40.10">
    <property type="entry name" value="Tetratricopeptide repeat domain"/>
    <property type="match status" value="1"/>
</dbReference>
<protein>
    <submittedName>
        <fullName evidence="5">Tetratricopeptide repeat protein</fullName>
    </submittedName>
</protein>
<dbReference type="InterPro" id="IPR003646">
    <property type="entry name" value="SH3-like_bac-type"/>
</dbReference>
<evidence type="ECO:0000256" key="2">
    <source>
        <dbReference type="SAM" id="Phobius"/>
    </source>
</evidence>
<evidence type="ECO:0000256" key="3">
    <source>
        <dbReference type="SAM" id="SignalP"/>
    </source>
</evidence>
<dbReference type="InterPro" id="IPR019734">
    <property type="entry name" value="TPR_rpt"/>
</dbReference>
<dbReference type="RefSeq" id="WP_108115564.1">
    <property type="nucleotide sequence ID" value="NZ_QBKT01000006.1"/>
</dbReference>
<dbReference type="PROSITE" id="PS50005">
    <property type="entry name" value="TPR"/>
    <property type="match status" value="1"/>
</dbReference>
<dbReference type="InterPro" id="IPR011990">
    <property type="entry name" value="TPR-like_helical_dom_sf"/>
</dbReference>
<keyword evidence="1" id="KW-0802">TPR repeat</keyword>
<evidence type="ECO:0000259" key="4">
    <source>
        <dbReference type="Pfam" id="PF08239"/>
    </source>
</evidence>
<dbReference type="SMART" id="SM00028">
    <property type="entry name" value="TPR"/>
    <property type="match status" value="2"/>
</dbReference>
<keyword evidence="3" id="KW-0732">Signal</keyword>
<keyword evidence="2" id="KW-1133">Transmembrane helix</keyword>
<keyword evidence="2" id="KW-0812">Transmembrane</keyword>
<dbReference type="OrthoDB" id="9776208at2"/>
<feature type="signal peptide" evidence="3">
    <location>
        <begin position="1"/>
        <end position="21"/>
    </location>
</feature>
<dbReference type="SUPFAM" id="SSF48452">
    <property type="entry name" value="TPR-like"/>
    <property type="match status" value="1"/>
</dbReference>
<dbReference type="Pfam" id="PF00515">
    <property type="entry name" value="TPR_1"/>
    <property type="match status" value="1"/>
</dbReference>
<reference evidence="5 6" key="1">
    <citation type="submission" date="2018-04" db="EMBL/GenBank/DDBJ databases">
        <title>Genomic Encyclopedia of Archaeal and Bacterial Type Strains, Phase II (KMG-II): from individual species to whole genera.</title>
        <authorList>
            <person name="Goeker M."/>
        </authorList>
    </citation>
    <scope>NUCLEOTIDE SEQUENCE [LARGE SCALE GENOMIC DNA]</scope>
    <source>
        <strain evidence="5 6">DSM 25731</strain>
    </source>
</reference>
<organism evidence="5 6">
    <name type="scientific">Kordia periserrulae</name>
    <dbReference type="NCBI Taxonomy" id="701523"/>
    <lineage>
        <taxon>Bacteria</taxon>
        <taxon>Pseudomonadati</taxon>
        <taxon>Bacteroidota</taxon>
        <taxon>Flavobacteriia</taxon>
        <taxon>Flavobacteriales</taxon>
        <taxon>Flavobacteriaceae</taxon>
        <taxon>Kordia</taxon>
    </lineage>
</organism>
<sequence length="253" mass="28564">MKAKLIYFLFVFISSTLLGFAQENTAIFDAANKAYNEGKYAEAITQYKAILETGQHSAAIYYNLGNAYYKSNEIGPSIYYFEKALQLSPNDKDILNNLAFAKNMTIDAIEPLPKTQLSKFVNGITGTFTYNQWAWIAVIFGFLCVISFLLYQFSYQTLKKRLYFIVSFIAFLLILGTVAIAYQQYGKAQADRPAIVFAAESAVKSEPNLRSNEVFVLHEGTKVQVLDTVNNWKKIQLIDGKIGWIVAEDVNEL</sequence>
<keyword evidence="2" id="KW-0472">Membrane</keyword>
<feature type="transmembrane region" description="Helical" evidence="2">
    <location>
        <begin position="133"/>
        <end position="151"/>
    </location>
</feature>
<evidence type="ECO:0000313" key="6">
    <source>
        <dbReference type="Proteomes" id="UP000244090"/>
    </source>
</evidence>
<proteinExistence type="predicted"/>
<dbReference type="Gene3D" id="2.30.30.40">
    <property type="entry name" value="SH3 Domains"/>
    <property type="match status" value="1"/>
</dbReference>
<feature type="chain" id="PRO_5015587519" evidence="3">
    <location>
        <begin position="22"/>
        <end position="253"/>
    </location>
</feature>
<evidence type="ECO:0000256" key="1">
    <source>
        <dbReference type="PROSITE-ProRule" id="PRU00339"/>
    </source>
</evidence>
<name>A0A2T6BX47_9FLAO</name>
<comment type="caution">
    <text evidence="5">The sequence shown here is derived from an EMBL/GenBank/DDBJ whole genome shotgun (WGS) entry which is preliminary data.</text>
</comment>
<dbReference type="AlphaFoldDB" id="A0A2T6BX47"/>
<feature type="repeat" description="TPR" evidence="1">
    <location>
        <begin position="58"/>
        <end position="91"/>
    </location>
</feature>